<gene>
    <name evidence="2" type="ORF">ElyMa_001886300</name>
</gene>
<evidence type="ECO:0000313" key="2">
    <source>
        <dbReference type="EMBL" id="GFR63045.1"/>
    </source>
</evidence>
<dbReference type="Proteomes" id="UP000762676">
    <property type="component" value="Unassembled WGS sequence"/>
</dbReference>
<evidence type="ECO:0000256" key="1">
    <source>
        <dbReference type="SAM" id="MobiDB-lite"/>
    </source>
</evidence>
<accession>A0AAV4ER32</accession>
<feature type="compositionally biased region" description="Low complexity" evidence="1">
    <location>
        <begin position="38"/>
        <end position="52"/>
    </location>
</feature>
<evidence type="ECO:0000313" key="3">
    <source>
        <dbReference type="Proteomes" id="UP000762676"/>
    </source>
</evidence>
<keyword evidence="3" id="KW-1185">Reference proteome</keyword>
<name>A0AAV4ER32_9GAST</name>
<dbReference type="EMBL" id="BMAT01003824">
    <property type="protein sequence ID" value="GFR63045.1"/>
    <property type="molecule type" value="Genomic_DNA"/>
</dbReference>
<proteinExistence type="predicted"/>
<feature type="region of interest" description="Disordered" evidence="1">
    <location>
        <begin position="1"/>
        <end position="83"/>
    </location>
</feature>
<reference evidence="2 3" key="1">
    <citation type="journal article" date="2021" name="Elife">
        <title>Chloroplast acquisition without the gene transfer in kleptoplastic sea slugs, Plakobranchus ocellatus.</title>
        <authorList>
            <person name="Maeda T."/>
            <person name="Takahashi S."/>
            <person name="Yoshida T."/>
            <person name="Shimamura S."/>
            <person name="Takaki Y."/>
            <person name="Nagai Y."/>
            <person name="Toyoda A."/>
            <person name="Suzuki Y."/>
            <person name="Arimoto A."/>
            <person name="Ishii H."/>
            <person name="Satoh N."/>
            <person name="Nishiyama T."/>
            <person name="Hasebe M."/>
            <person name="Maruyama T."/>
            <person name="Minagawa J."/>
            <person name="Obokata J."/>
            <person name="Shigenobu S."/>
        </authorList>
    </citation>
    <scope>NUCLEOTIDE SEQUENCE [LARGE SCALE GENOMIC DNA]</scope>
</reference>
<protein>
    <submittedName>
        <fullName evidence="2">Uncharacterized protein</fullName>
    </submittedName>
</protein>
<dbReference type="AlphaFoldDB" id="A0AAV4ER32"/>
<organism evidence="2 3">
    <name type="scientific">Elysia marginata</name>
    <dbReference type="NCBI Taxonomy" id="1093978"/>
    <lineage>
        <taxon>Eukaryota</taxon>
        <taxon>Metazoa</taxon>
        <taxon>Spiralia</taxon>
        <taxon>Lophotrochozoa</taxon>
        <taxon>Mollusca</taxon>
        <taxon>Gastropoda</taxon>
        <taxon>Heterobranchia</taxon>
        <taxon>Euthyneura</taxon>
        <taxon>Panpulmonata</taxon>
        <taxon>Sacoglossa</taxon>
        <taxon>Placobranchoidea</taxon>
        <taxon>Plakobranchidae</taxon>
        <taxon>Elysia</taxon>
    </lineage>
</organism>
<sequence>MSTPDNHSKRHRPHPLVFKQGSDPSSALPARMTNELGSVSSSSTSSLTTIKSPRPHFDPLHLVRKPSRPRSMPCSPHNSRRTCSISGPDGVQYLISGEFNVGSFNTVLVSGANAISSSTT</sequence>
<comment type="caution">
    <text evidence="2">The sequence shown here is derived from an EMBL/GenBank/DDBJ whole genome shotgun (WGS) entry which is preliminary data.</text>
</comment>